<dbReference type="PANTHER" id="PTHR45890:SF1">
    <property type="entry name" value="AARF DOMAIN CONTAINING KINASE 2"/>
    <property type="match status" value="1"/>
</dbReference>
<dbReference type="InterPro" id="IPR004147">
    <property type="entry name" value="ABC1_dom"/>
</dbReference>
<dbReference type="PROSITE" id="PS50011">
    <property type="entry name" value="PROTEIN_KINASE_DOM"/>
    <property type="match status" value="1"/>
</dbReference>
<dbReference type="PANTHER" id="PTHR45890">
    <property type="entry name" value="AARF DOMAIN CONTAINING KINASE 2 (PREDICTED)"/>
    <property type="match status" value="1"/>
</dbReference>
<feature type="domain" description="Protein kinase" evidence="1">
    <location>
        <begin position="93"/>
        <end position="397"/>
    </location>
</feature>
<proteinExistence type="predicted"/>
<dbReference type="InterPro" id="IPR011009">
    <property type="entry name" value="Kinase-like_dom_sf"/>
</dbReference>
<dbReference type="GO" id="GO:0005524">
    <property type="term" value="F:ATP binding"/>
    <property type="evidence" value="ECO:0007669"/>
    <property type="project" value="InterPro"/>
</dbReference>
<evidence type="ECO:0000259" key="1">
    <source>
        <dbReference type="PROSITE" id="PS50011"/>
    </source>
</evidence>
<evidence type="ECO:0000313" key="2">
    <source>
        <dbReference type="EMBL" id="SDG50406.1"/>
    </source>
</evidence>
<accession>A0A1G7USE5</accession>
<dbReference type="Pfam" id="PF03109">
    <property type="entry name" value="ABC1"/>
    <property type="match status" value="1"/>
</dbReference>
<dbReference type="Gene3D" id="1.10.510.10">
    <property type="entry name" value="Transferase(Phosphotransferase) domain 1"/>
    <property type="match status" value="1"/>
</dbReference>
<organism evidence="2 3">
    <name type="scientific">Lentzea fradiae</name>
    <dbReference type="NCBI Taxonomy" id="200378"/>
    <lineage>
        <taxon>Bacteria</taxon>
        <taxon>Bacillati</taxon>
        <taxon>Actinomycetota</taxon>
        <taxon>Actinomycetes</taxon>
        <taxon>Pseudonocardiales</taxon>
        <taxon>Pseudonocardiaceae</taxon>
        <taxon>Lentzea</taxon>
    </lineage>
</organism>
<name>A0A1G7USE5_9PSEU</name>
<gene>
    <name evidence="2" type="ORF">SAMN05216553_108383</name>
</gene>
<dbReference type="EMBL" id="FNCC01000008">
    <property type="protein sequence ID" value="SDG50406.1"/>
    <property type="molecule type" value="Genomic_DNA"/>
</dbReference>
<dbReference type="InterPro" id="IPR052402">
    <property type="entry name" value="ADCK_kinase"/>
</dbReference>
<dbReference type="CDD" id="cd05121">
    <property type="entry name" value="ABC1_ADCK3-like"/>
    <property type="match status" value="1"/>
</dbReference>
<reference evidence="3" key="1">
    <citation type="submission" date="2016-10" db="EMBL/GenBank/DDBJ databases">
        <authorList>
            <person name="Varghese N."/>
            <person name="Submissions S."/>
        </authorList>
    </citation>
    <scope>NUCLEOTIDE SEQUENCE [LARGE SCALE GENOMIC DNA]</scope>
    <source>
        <strain evidence="3">CGMCC 4.3506</strain>
    </source>
</reference>
<dbReference type="SUPFAM" id="SSF56112">
    <property type="entry name" value="Protein kinase-like (PK-like)"/>
    <property type="match status" value="1"/>
</dbReference>
<dbReference type="SMART" id="SM00220">
    <property type="entry name" value="S_TKc"/>
    <property type="match status" value="1"/>
</dbReference>
<sequence length="397" mass="42987">MRVAVVLRAFEVLAVLAVTGVRALFSRRRPELLTDAVIRLGPAFLKVAQLLSTRVDVVPLEVCRALARVHDDLPAAPVSLALRRFPPRLRDEIVTVEPIAAGSIATVYRAELRDGRHVAVKVRRPGIGRVVERDLALLAALARLAESMRLLGGMPVVNVVSEIADAVRQQLDFDAEALALRELSTNLAALPGVRVPEVAEELCGPGVLVMEHLPGLRGGTVSPEAKRAATLTALRAVYQMIFLDGLVHCDLHPGNLYPMPDGSAVIVDAGFCRRTTGTGRNAFVEFFYRMTRGDGAACAEVVLATATAGERFDPEGFRTEMIELVESATRDSIADFALVPFTVRLFAAQREHGLTADPAFVFPILSLVVLEGTLREVCPDVDFQAEALPFVLRGMMT</sequence>
<keyword evidence="2" id="KW-0830">Ubiquinone</keyword>
<dbReference type="AlphaFoldDB" id="A0A1G7USE5"/>
<dbReference type="Proteomes" id="UP000199623">
    <property type="component" value="Unassembled WGS sequence"/>
</dbReference>
<dbReference type="STRING" id="200378.SAMN05216553_108383"/>
<dbReference type="InterPro" id="IPR000719">
    <property type="entry name" value="Prot_kinase_dom"/>
</dbReference>
<protein>
    <submittedName>
        <fullName evidence="2">Ubiquinone biosynthesis protein</fullName>
    </submittedName>
</protein>
<dbReference type="RefSeq" id="WP_218133817.1">
    <property type="nucleotide sequence ID" value="NZ_FNCC01000008.1"/>
</dbReference>
<dbReference type="GO" id="GO:0004672">
    <property type="term" value="F:protein kinase activity"/>
    <property type="evidence" value="ECO:0007669"/>
    <property type="project" value="InterPro"/>
</dbReference>
<evidence type="ECO:0000313" key="3">
    <source>
        <dbReference type="Proteomes" id="UP000199623"/>
    </source>
</evidence>
<keyword evidence="3" id="KW-1185">Reference proteome</keyword>